<dbReference type="InterPro" id="IPR027417">
    <property type="entry name" value="P-loop_NTPase"/>
</dbReference>
<dbReference type="InterPro" id="IPR011528">
    <property type="entry name" value="NERD"/>
</dbReference>
<dbReference type="Gene3D" id="3.40.50.300">
    <property type="entry name" value="P-loop containing nucleotide triphosphate hydrolases"/>
    <property type="match status" value="1"/>
</dbReference>
<dbReference type="CDD" id="cd00009">
    <property type="entry name" value="AAA"/>
    <property type="match status" value="1"/>
</dbReference>
<comment type="caution">
    <text evidence="2">The sequence shown here is derived from an EMBL/GenBank/DDBJ whole genome shotgun (WGS) entry which is preliminary data.</text>
</comment>
<dbReference type="SUPFAM" id="SSF52540">
    <property type="entry name" value="P-loop containing nucleoside triphosphate hydrolases"/>
    <property type="match status" value="1"/>
</dbReference>
<evidence type="ECO:0000313" key="3">
    <source>
        <dbReference type="Proteomes" id="UP000238191"/>
    </source>
</evidence>
<evidence type="ECO:0000313" key="2">
    <source>
        <dbReference type="EMBL" id="PPU68827.1"/>
    </source>
</evidence>
<dbReference type="Proteomes" id="UP000238191">
    <property type="component" value="Unassembled WGS sequence"/>
</dbReference>
<reference evidence="3" key="1">
    <citation type="submission" date="2016-08" db="EMBL/GenBank/DDBJ databases">
        <authorList>
            <person name="Merda D."/>
            <person name="Briand M."/>
            <person name="Taghouti G."/>
            <person name="Carrere S."/>
            <person name="Gouzy J."/>
            <person name="Portier P."/>
            <person name="Jacques M.-A."/>
            <person name="Fischer-Le Saux M."/>
        </authorList>
    </citation>
    <scope>NUCLEOTIDE SEQUENCE [LARGE SCALE GENOMIC DNA]</scope>
    <source>
        <strain evidence="3">CFBP4643</strain>
    </source>
</reference>
<feature type="domain" description="NERD" evidence="1">
    <location>
        <begin position="18"/>
        <end position="127"/>
    </location>
</feature>
<dbReference type="OrthoDB" id="1373492at2"/>
<organism evidence="2 3">
    <name type="scientific">Xanthomonas pisi</name>
    <dbReference type="NCBI Taxonomy" id="56457"/>
    <lineage>
        <taxon>Bacteria</taxon>
        <taxon>Pseudomonadati</taxon>
        <taxon>Pseudomonadota</taxon>
        <taxon>Gammaproteobacteria</taxon>
        <taxon>Lysobacterales</taxon>
        <taxon>Lysobacteraceae</taxon>
        <taxon>Xanthomonas</taxon>
    </lineage>
</organism>
<accession>A0A2S7D4T8</accession>
<proteinExistence type="predicted"/>
<name>A0A2S7D4T8_9XANT</name>
<sequence length="1102" mass="119528">MTGTAKIELYVGNAIEHASERNVLAALVEHLASTDGWSAIFANIHVGGRQIDFVVATDSLTLIVEAKHFSRRVRGQKNGQWQMHGSGGVWRSVGNPYCQALEAKNALRDQLCASHGEMPGYPDACVVFAPALPTGSDVPASDFKVSIISAGAFAEVTAKRSGLLLSRQQWAAFAQELGLQRVQTPGAACDARLLEQEALLTAYWSQFLLIYAPAVGSLKSDRYELGAEELDAIGVADRVAQDDDDLLILGPSGCGKTLLAQKIGIHCLERGHVPIFLQGKYFTGTLGESIGREAGLLGAPSAARLISAAQANGRLLVLILDGYNECPAAEQLALTRSLAAAARRYGMRLIVSAQVDIVRSDLINASRVVVSEPDKALKLAIAESTAGQAGYRLAYLLDSVSSGLEADLVGRVGATLADGASRFALFDAYARQKLGDDASDGIRLLAAVAGQLINRMSFSLSIRDFDRLAAAERIHGDVLGRIVAAGLVVRQSDRVSFRHELIFSAFAAESVVRQSDHDVEKVLLALVAPKYGNSRALILGAYDDDRFVANVLARIEDAGLLRAASDGECGVVARNWVVARCDQVLKKLTAEAAAVRHSLWDGTWGGAGVCEDTLCDWSPSERALMTTISNGVWRGTYLDRVLHAVAEMDRSLNQAFDELREEAKEKKVRLRTALFADAYVMSGRAGISQLVNRICHVDFPSRAGKSEVADRIKGAWERPRTSGQTYLLLTLVRFAEDRAYIIPHILPLLGEQWRYQPYHLQLALLNSVYFLRLSDDGLKQQLVDALEALLPTLGPMVSGMVVEALEHMGALDKDVDQHVGGVREDLQNLLSGPMDAVQDAKAWAAYSCQFDHPFSSAYCEVIQELNKDQRKRLLTMACRGAGYAGLFVSPLIQELTEYQDPKVAPAIERWTALPELNSFMPQESISVFVWAHVALGMLGVPPPADRGDVESPAKDALIALGDLHYWAHRSDLDADRLTQSCSAAMEVLLHPAQLGAASALYLVTKAMSYENAARESVMQKFPGKMLCICRNALQRPDDQIGYYGHFGYDRLDVLRFSIDVLGNLGVAGDLPLLRSLSDDQALGESAIKAIQLIEGRVDNVGS</sequence>
<evidence type="ECO:0000259" key="1">
    <source>
        <dbReference type="Pfam" id="PF08378"/>
    </source>
</evidence>
<dbReference type="EMBL" id="MDEI01000005">
    <property type="protein sequence ID" value="PPU68827.1"/>
    <property type="molecule type" value="Genomic_DNA"/>
</dbReference>
<dbReference type="RefSeq" id="WP_046962798.1">
    <property type="nucleotide sequence ID" value="NZ_MDEI01000005.1"/>
</dbReference>
<gene>
    <name evidence="2" type="ORF">XpiCFBP4643_07425</name>
</gene>
<dbReference type="Pfam" id="PF08378">
    <property type="entry name" value="NERD"/>
    <property type="match status" value="1"/>
</dbReference>
<protein>
    <recommendedName>
        <fullName evidence="1">NERD domain-containing protein</fullName>
    </recommendedName>
</protein>
<dbReference type="AlphaFoldDB" id="A0A2S7D4T8"/>
<keyword evidence="3" id="KW-1185">Reference proteome</keyword>